<keyword evidence="2" id="KW-0472">Membrane</keyword>
<dbReference type="EMBL" id="JAYDCJ010000003">
    <property type="protein sequence ID" value="MEA1081834.1"/>
    <property type="molecule type" value="Genomic_DNA"/>
</dbReference>
<reference evidence="4 5" key="1">
    <citation type="submission" date="2023-12" db="EMBL/GenBank/DDBJ databases">
        <title>Marinobacter qingdaonensis sp. nov., isolated from the intertidal sediment of Qingdao, PR China.</title>
        <authorList>
            <person name="Li Y."/>
        </authorList>
    </citation>
    <scope>NUCLEOTIDE SEQUENCE [LARGE SCALE GENOMIC DNA]</scope>
    <source>
        <strain evidence="4 5">ASW11-75</strain>
    </source>
</reference>
<keyword evidence="3" id="KW-0998">Cell outer membrane</keyword>
<gene>
    <name evidence="4" type="ORF">U5822_14255</name>
</gene>
<organism evidence="4 5">
    <name type="scientific">Marinobacter qingdaonensis</name>
    <dbReference type="NCBI Taxonomy" id="3108486"/>
    <lineage>
        <taxon>Bacteria</taxon>
        <taxon>Pseudomonadati</taxon>
        <taxon>Pseudomonadota</taxon>
        <taxon>Gammaproteobacteria</taxon>
        <taxon>Pseudomonadales</taxon>
        <taxon>Marinobacteraceae</taxon>
        <taxon>Marinobacter</taxon>
    </lineage>
</organism>
<accession>A0ABU5P1C0</accession>
<evidence type="ECO:0000313" key="4">
    <source>
        <dbReference type="EMBL" id="MEA1081834.1"/>
    </source>
</evidence>
<dbReference type="InterPro" id="IPR036942">
    <property type="entry name" value="Beta-barrel_TonB_sf"/>
</dbReference>
<sequence>MVPSAVLAEPAVFSIGLDSRLSDNIRRAPSNEQSDIESRLSLGVRHTSDPGNCNSDIVARGDYSYWLDDSYDPETTAEADFQGDCRLGSNVVWQASDYLRDVAQSSRVSNTPDDRTQKNVFRTGPIVTLRMGAVDDLVLTAGYENTEFREPEQKDGERYSASVGWNHFFDPSFTAGLSVSADRSELDTEEEIDRVTYSLPFTKTWEATALSGAIGYGQIETRLLNQPTQKYNTVVGNLLLVRQVNVTTQVELEVSRELTDQTSDLDSRFDDFTFDLSETSSVEVVAMRLGINNQLRGGSELDIDFFGSSSDYLDIEILEETLGIDTNYRRPISGQLTGTAGARYEWFKYSLDDTQDEIALVTAGIEFQLNRQVVFLSRVGYEQRTSDVPSREFDEAWILAGVVYEFR</sequence>
<keyword evidence="5" id="KW-1185">Reference proteome</keyword>
<evidence type="ECO:0000256" key="1">
    <source>
        <dbReference type="ARBA" id="ARBA00004442"/>
    </source>
</evidence>
<dbReference type="SUPFAM" id="SSF56935">
    <property type="entry name" value="Porins"/>
    <property type="match status" value="1"/>
</dbReference>
<dbReference type="Gene3D" id="2.40.170.20">
    <property type="entry name" value="TonB-dependent receptor, beta-barrel domain"/>
    <property type="match status" value="1"/>
</dbReference>
<dbReference type="Proteomes" id="UP001305746">
    <property type="component" value="Unassembled WGS sequence"/>
</dbReference>
<proteinExistence type="predicted"/>
<dbReference type="Pfam" id="PF10082">
    <property type="entry name" value="BBP2_2"/>
    <property type="match status" value="1"/>
</dbReference>
<comment type="caution">
    <text evidence="4">The sequence shown here is derived from an EMBL/GenBank/DDBJ whole genome shotgun (WGS) entry which is preliminary data.</text>
</comment>
<evidence type="ECO:0000256" key="2">
    <source>
        <dbReference type="ARBA" id="ARBA00023136"/>
    </source>
</evidence>
<evidence type="ECO:0000256" key="3">
    <source>
        <dbReference type="ARBA" id="ARBA00023237"/>
    </source>
</evidence>
<dbReference type="RefSeq" id="WP_322856276.1">
    <property type="nucleotide sequence ID" value="NZ_JAYDCJ010000003.1"/>
</dbReference>
<protein>
    <submittedName>
        <fullName evidence="4">Outer membrane beta-barrel protein</fullName>
    </submittedName>
</protein>
<name>A0ABU5P1C0_9GAMM</name>
<dbReference type="InterPro" id="IPR018759">
    <property type="entry name" value="BBP2_2"/>
</dbReference>
<evidence type="ECO:0000313" key="5">
    <source>
        <dbReference type="Proteomes" id="UP001305746"/>
    </source>
</evidence>
<comment type="subcellular location">
    <subcellularLocation>
        <location evidence="1">Cell outer membrane</location>
    </subcellularLocation>
</comment>